<dbReference type="Proteomes" id="UP000887566">
    <property type="component" value="Unplaced"/>
</dbReference>
<dbReference type="AlphaFoldDB" id="A0A914W917"/>
<reference evidence="5" key="1">
    <citation type="submission" date="2022-11" db="UniProtKB">
        <authorList>
            <consortium name="WormBaseParasite"/>
        </authorList>
    </citation>
    <scope>IDENTIFICATION</scope>
</reference>
<dbReference type="InterPro" id="IPR038479">
    <property type="entry name" value="Transthyretin-like_sf"/>
</dbReference>
<dbReference type="Gene3D" id="2.60.40.3330">
    <property type="match status" value="1"/>
</dbReference>
<comment type="similarity">
    <text evidence="1">Belongs to the nematode transthyretin-like family.</text>
</comment>
<organism evidence="4 5">
    <name type="scientific">Plectus sambesii</name>
    <dbReference type="NCBI Taxonomy" id="2011161"/>
    <lineage>
        <taxon>Eukaryota</taxon>
        <taxon>Metazoa</taxon>
        <taxon>Ecdysozoa</taxon>
        <taxon>Nematoda</taxon>
        <taxon>Chromadorea</taxon>
        <taxon>Plectida</taxon>
        <taxon>Plectina</taxon>
        <taxon>Plectoidea</taxon>
        <taxon>Plectidae</taxon>
        <taxon>Plectus</taxon>
    </lineage>
</organism>
<dbReference type="PANTHER" id="PTHR21700:SF27">
    <property type="entry name" value="TRANSTHYRETIN-LIKE FAMILY PROTEIN"/>
    <property type="match status" value="1"/>
</dbReference>
<evidence type="ECO:0000313" key="5">
    <source>
        <dbReference type="WBParaSite" id="PSAMB.scaffold3303size18846.g20984.t1"/>
    </source>
</evidence>
<accession>A0A914W917</accession>
<protein>
    <submittedName>
        <fullName evidence="5">Uncharacterized protein</fullName>
    </submittedName>
</protein>
<evidence type="ECO:0000256" key="3">
    <source>
        <dbReference type="SAM" id="SignalP"/>
    </source>
</evidence>
<feature type="region of interest" description="Disordered" evidence="2">
    <location>
        <begin position="21"/>
        <end position="44"/>
    </location>
</feature>
<dbReference type="InterPro" id="IPR001534">
    <property type="entry name" value="Transthyretin-like"/>
</dbReference>
<dbReference type="Pfam" id="PF01060">
    <property type="entry name" value="TTR-52"/>
    <property type="match status" value="1"/>
</dbReference>
<evidence type="ECO:0000256" key="2">
    <source>
        <dbReference type="SAM" id="MobiDB-lite"/>
    </source>
</evidence>
<evidence type="ECO:0000256" key="1">
    <source>
        <dbReference type="ARBA" id="ARBA00010112"/>
    </source>
</evidence>
<feature type="signal peptide" evidence="3">
    <location>
        <begin position="1"/>
        <end position="16"/>
    </location>
</feature>
<keyword evidence="3" id="KW-0732">Signal</keyword>
<dbReference type="GO" id="GO:0009986">
    <property type="term" value="C:cell surface"/>
    <property type="evidence" value="ECO:0007669"/>
    <property type="project" value="InterPro"/>
</dbReference>
<feature type="chain" id="PRO_5038023394" evidence="3">
    <location>
        <begin position="17"/>
        <end position="188"/>
    </location>
</feature>
<evidence type="ECO:0000313" key="4">
    <source>
        <dbReference type="Proteomes" id="UP000887566"/>
    </source>
</evidence>
<name>A0A914W917_9BILA</name>
<dbReference type="PANTHER" id="PTHR21700">
    <property type="entry name" value="TRANSTHYRETIN-LIKE FAMILY PROTEIN-RELATED"/>
    <property type="match status" value="1"/>
</dbReference>
<dbReference type="WBParaSite" id="PSAMB.scaffold3303size18846.g20984.t1">
    <property type="protein sequence ID" value="PSAMB.scaffold3303size18846.g20984.t1"/>
    <property type="gene ID" value="PSAMB.scaffold3303size18846.g20984"/>
</dbReference>
<sequence>MRVFILLAIFVALVSGRSSQTQTSDRDAWGSSSRGGTDRDRESEVLPGNVKAIKVKGELTCGTAPATGVRVKLWGKETDLEPSVLLAHGVTDQRGTFSLEGDTQNKPTDFEFKPVLTIYHNCEYNDKDKLRRVLIKVPTSYVTTTRFASKEYNIGKMNLEPVYPKETHENVVKVDQLSLKRLLMKMFF</sequence>
<proteinExistence type="inferred from homology"/>
<keyword evidence="4" id="KW-1185">Reference proteome</keyword>